<dbReference type="AlphaFoldDB" id="Q8WZ03"/>
<organism evidence="2">
    <name type="scientific">Homo sapiens</name>
    <name type="common">Human</name>
    <dbReference type="NCBI Taxonomy" id="9606"/>
    <lineage>
        <taxon>Eukaryota</taxon>
        <taxon>Metazoa</taxon>
        <taxon>Chordata</taxon>
        <taxon>Craniata</taxon>
        <taxon>Vertebrata</taxon>
        <taxon>Euteleostomi</taxon>
        <taxon>Mammalia</taxon>
        <taxon>Eutheria</taxon>
        <taxon>Euarchontoglires</taxon>
        <taxon>Primates</taxon>
        <taxon>Haplorrhini</taxon>
        <taxon>Catarrhini</taxon>
        <taxon>Hominidae</taxon>
        <taxon>Homo</taxon>
    </lineage>
</organism>
<accession>Q8WZ03</accession>
<reference evidence="2" key="1">
    <citation type="submission" date="2000-07" db="EMBL/GenBank/DDBJ databases">
        <title>Novel human cDNA clones with function of inhibiting cancer cell growth.</title>
        <authorList>
            <person name="Huang Y."/>
            <person name="Zhou X.M."/>
            <person name="Zhang P.P."/>
            <person name="Jiang H.Q."/>
            <person name="Qin W.X."/>
            <person name="Zhao X.T."/>
            <person name="Wan D.F."/>
            <person name="Gu J.R."/>
        </authorList>
    </citation>
    <scope>NUCLEOTIDE SEQUENCE</scope>
</reference>
<feature type="region of interest" description="Disordered" evidence="1">
    <location>
        <begin position="1"/>
        <end position="23"/>
    </location>
</feature>
<protein>
    <submittedName>
        <fullName evidence="2">Uncharacterized protein</fullName>
    </submittedName>
</protein>
<sequence length="105" mass="11015">MQAPLLLQGGHPREGAVGREPPAQALRARSSWCPRRGPPCACSSNRWAHLCFGAVPDPPHTQGAELPRVSYGGPSSVSPTRALSPCVKAGSKVPSVLSAFCTWLS</sequence>
<name>Q8WZ03_HUMAN</name>
<evidence type="ECO:0000256" key="1">
    <source>
        <dbReference type="SAM" id="MobiDB-lite"/>
    </source>
</evidence>
<evidence type="ECO:0000313" key="2">
    <source>
        <dbReference type="EMBL" id="AAL55773.1"/>
    </source>
</evidence>
<dbReference type="EMBL" id="AF289589">
    <property type="protein sequence ID" value="AAL55773.1"/>
    <property type="molecule type" value="mRNA"/>
</dbReference>
<proteinExistence type="evidence at transcript level"/>